<dbReference type="AlphaFoldDB" id="I5AQ97"/>
<evidence type="ECO:0000313" key="5">
    <source>
        <dbReference type="Proteomes" id="UP000005753"/>
    </source>
</evidence>
<reference evidence="4 5" key="1">
    <citation type="submission" date="2010-08" db="EMBL/GenBank/DDBJ databases">
        <authorList>
            <consortium name="US DOE Joint Genome Institute (JGI-PGF)"/>
            <person name="Lucas S."/>
            <person name="Copeland A."/>
            <person name="Lapidus A."/>
            <person name="Cheng J.-F."/>
            <person name="Bruce D."/>
            <person name="Goodwin L."/>
            <person name="Pitluck S."/>
            <person name="Land M.L."/>
            <person name="Hauser L."/>
            <person name="Chang Y.-J."/>
            <person name="Anderson I.J."/>
            <person name="Johnson E."/>
            <person name="Mulhopadhyay B."/>
            <person name="Kyrpides N."/>
            <person name="Woyke T.J."/>
        </authorList>
    </citation>
    <scope>NUCLEOTIDE SEQUENCE [LARGE SCALE GENOMIC DNA]</scope>
    <source>
        <strain evidence="4 5">6</strain>
    </source>
</reference>
<evidence type="ECO:0000259" key="3">
    <source>
        <dbReference type="Pfam" id="PF00535"/>
    </source>
</evidence>
<name>I5AQ97_EUBC6</name>
<dbReference type="SUPFAM" id="SSF53448">
    <property type="entry name" value="Nucleotide-diphospho-sugar transferases"/>
    <property type="match status" value="1"/>
</dbReference>
<sequence>MNDRIFFSVIIPVYNAEKYLTRCVKSVCNQNYANVEVVLVDDGSSDNSSELCDVLAQSDNRIKVIHKRNQGVSIARKDGVQISRSDYVIFVDSDDYISQGLLRASEKIIEKHNPDIILFEAVEETHKKKHFERKYPYRDGFYTKEDIHRDILPTLIQADNASYFPPAMWGKVIKRELLLSNLLANTKASIAEDGASIIPCMFHAKSFYYLKESYYNYTYNADSATKKHKALNWDWYRIVNIHISERINLGEGDLELQLARKIVHDFFNTAFTQFYENEYRRANNEIMKQMEMDPIKTALGRVKFDRTIKAKLMVFALKRHIFFLLYLYSKIR</sequence>
<keyword evidence="5" id="KW-1185">Reference proteome</keyword>
<dbReference type="PANTHER" id="PTHR22916">
    <property type="entry name" value="GLYCOSYLTRANSFERASE"/>
    <property type="match status" value="1"/>
</dbReference>
<gene>
    <name evidence="4" type="ORF">EubceDRAFT1_0105</name>
</gene>
<dbReference type="STRING" id="633697.EubceDRAFT1_0105"/>
<evidence type="ECO:0000313" key="4">
    <source>
        <dbReference type="EMBL" id="EIM55970.1"/>
    </source>
</evidence>
<proteinExistence type="predicted"/>
<protein>
    <submittedName>
        <fullName evidence="4">Glycosyl transferase</fullName>
    </submittedName>
</protein>
<organism evidence="4 5">
    <name type="scientific">Eubacterium cellulosolvens (strain ATCC 43171 / JCM 9499 / 6)</name>
    <name type="common">Cillobacterium cellulosolvens</name>
    <dbReference type="NCBI Taxonomy" id="633697"/>
    <lineage>
        <taxon>Bacteria</taxon>
        <taxon>Bacillati</taxon>
        <taxon>Bacillota</taxon>
        <taxon>Clostridia</taxon>
        <taxon>Eubacteriales</taxon>
        <taxon>Eubacteriaceae</taxon>
        <taxon>Eubacterium</taxon>
    </lineage>
</organism>
<accession>I5AQ97</accession>
<reference evidence="4 5" key="2">
    <citation type="submission" date="2012-02" db="EMBL/GenBank/DDBJ databases">
        <title>Improved High-Quality Draft sequence of Eubacterium cellulosolvens 6.</title>
        <authorList>
            <consortium name="US DOE Joint Genome Institute"/>
            <person name="Lucas S."/>
            <person name="Han J."/>
            <person name="Lapidus A."/>
            <person name="Cheng J.-F."/>
            <person name="Goodwin L."/>
            <person name="Pitluck S."/>
            <person name="Peters L."/>
            <person name="Mikhailova N."/>
            <person name="Gu W."/>
            <person name="Detter J.C."/>
            <person name="Han C."/>
            <person name="Tapia R."/>
            <person name="Land M."/>
            <person name="Hauser L."/>
            <person name="Kyrpides N."/>
            <person name="Ivanova N."/>
            <person name="Pagani I."/>
            <person name="Johnson E."/>
            <person name="Mukhopadhyay B."/>
            <person name="Anderson I."/>
            <person name="Woyke T."/>
        </authorList>
    </citation>
    <scope>NUCLEOTIDE SEQUENCE [LARGE SCALE GENOMIC DNA]</scope>
    <source>
        <strain evidence="4 5">6</strain>
    </source>
</reference>
<evidence type="ECO:0000256" key="2">
    <source>
        <dbReference type="ARBA" id="ARBA00022679"/>
    </source>
</evidence>
<dbReference type="InterPro" id="IPR029044">
    <property type="entry name" value="Nucleotide-diphossugar_trans"/>
</dbReference>
<evidence type="ECO:0000256" key="1">
    <source>
        <dbReference type="ARBA" id="ARBA00022676"/>
    </source>
</evidence>
<dbReference type="EMBL" id="CM001487">
    <property type="protein sequence ID" value="EIM55970.1"/>
    <property type="molecule type" value="Genomic_DNA"/>
</dbReference>
<dbReference type="Gene3D" id="3.90.550.10">
    <property type="entry name" value="Spore Coat Polysaccharide Biosynthesis Protein SpsA, Chain A"/>
    <property type="match status" value="1"/>
</dbReference>
<dbReference type="eggNOG" id="COG0463">
    <property type="taxonomic scope" value="Bacteria"/>
</dbReference>
<dbReference type="GO" id="GO:0016757">
    <property type="term" value="F:glycosyltransferase activity"/>
    <property type="evidence" value="ECO:0007669"/>
    <property type="project" value="UniProtKB-KW"/>
</dbReference>
<keyword evidence="1" id="KW-0328">Glycosyltransferase</keyword>
<dbReference type="PANTHER" id="PTHR22916:SF51">
    <property type="entry name" value="GLYCOSYLTRANSFERASE EPSH-RELATED"/>
    <property type="match status" value="1"/>
</dbReference>
<dbReference type="HOGENOM" id="CLU_025996_25_1_9"/>
<feature type="domain" description="Glycosyltransferase 2-like" evidence="3">
    <location>
        <begin position="8"/>
        <end position="143"/>
    </location>
</feature>
<dbReference type="Pfam" id="PF00535">
    <property type="entry name" value="Glycos_transf_2"/>
    <property type="match status" value="1"/>
</dbReference>
<dbReference type="Proteomes" id="UP000005753">
    <property type="component" value="Chromosome"/>
</dbReference>
<keyword evidence="2 4" id="KW-0808">Transferase</keyword>
<dbReference type="CDD" id="cd00761">
    <property type="entry name" value="Glyco_tranf_GTA_type"/>
    <property type="match status" value="1"/>
</dbReference>
<dbReference type="InterPro" id="IPR001173">
    <property type="entry name" value="Glyco_trans_2-like"/>
</dbReference>
<dbReference type="OrthoDB" id="1771649at2"/>